<keyword evidence="7" id="KW-1185">Reference proteome</keyword>
<reference evidence="5" key="2">
    <citation type="submission" date="2020-06" db="EMBL/GenBank/DDBJ databases">
        <authorList>
            <person name="Ji K."/>
            <person name="Li J."/>
        </authorList>
    </citation>
    <scope>NUCLEOTIDE SEQUENCE</scope>
    <source>
        <strain evidence="5">JKM2019</strain>
        <tissue evidence="5">Whole body</tissue>
    </source>
</reference>
<organism evidence="6 7">
    <name type="scientific">Dermatophagoides farinae</name>
    <name type="common">American house dust mite</name>
    <dbReference type="NCBI Taxonomy" id="6954"/>
    <lineage>
        <taxon>Eukaryota</taxon>
        <taxon>Metazoa</taxon>
        <taxon>Ecdysozoa</taxon>
        <taxon>Arthropoda</taxon>
        <taxon>Chelicerata</taxon>
        <taxon>Arachnida</taxon>
        <taxon>Acari</taxon>
        <taxon>Acariformes</taxon>
        <taxon>Sarcoptiformes</taxon>
        <taxon>Astigmata</taxon>
        <taxon>Psoroptidia</taxon>
        <taxon>Analgoidea</taxon>
        <taxon>Pyroglyphidae</taxon>
        <taxon>Dermatophagoidinae</taxon>
        <taxon>Dermatophagoides</taxon>
    </lineage>
</organism>
<reference evidence="5" key="3">
    <citation type="journal article" date="2021" name="World Allergy Organ. J.">
        <title>Chromosome-level assembly of Dermatophagoides farinae genome and transcriptome reveals two novel allergens Der f 37 and Der f 39.</title>
        <authorList>
            <person name="Chen J."/>
            <person name="Cai Z."/>
            <person name="Fan D."/>
            <person name="Hu J."/>
            <person name="Hou Y."/>
            <person name="He Y."/>
            <person name="Zhang Z."/>
            <person name="Zhao Z."/>
            <person name="Gao P."/>
            <person name="Hu W."/>
            <person name="Sun J."/>
            <person name="Li J."/>
            <person name="Ji K."/>
        </authorList>
    </citation>
    <scope>NUCLEOTIDE SEQUENCE</scope>
    <source>
        <strain evidence="5">JKM2019</strain>
    </source>
</reference>
<dbReference type="InterPro" id="IPR014720">
    <property type="entry name" value="dsRBD_dom"/>
</dbReference>
<dbReference type="GO" id="GO:0005737">
    <property type="term" value="C:cytoplasm"/>
    <property type="evidence" value="ECO:0007669"/>
    <property type="project" value="TreeGrafter"/>
</dbReference>
<dbReference type="Pfam" id="PF02137">
    <property type="entry name" value="A_deamin"/>
    <property type="match status" value="1"/>
</dbReference>
<feature type="compositionally biased region" description="Basic and acidic residues" evidence="2">
    <location>
        <begin position="166"/>
        <end position="175"/>
    </location>
</feature>
<feature type="compositionally biased region" description="Low complexity" evidence="2">
    <location>
        <begin position="661"/>
        <end position="693"/>
    </location>
</feature>
<dbReference type="InterPro" id="IPR002466">
    <property type="entry name" value="A_deamin"/>
</dbReference>
<evidence type="ECO:0000313" key="6">
    <source>
        <dbReference type="EMBL" id="KAH9521281.1"/>
    </source>
</evidence>
<dbReference type="GO" id="GO:0006396">
    <property type="term" value="P:RNA processing"/>
    <property type="evidence" value="ECO:0007669"/>
    <property type="project" value="InterPro"/>
</dbReference>
<keyword evidence="1" id="KW-0694">RNA-binding</keyword>
<accession>A0A922I3D3</accession>
<gene>
    <name evidence="6" type="primary">ADARB2</name>
    <name evidence="6" type="ORF">DERF_004952</name>
    <name evidence="5" type="ORF">HUG17_7853</name>
</gene>
<dbReference type="GO" id="GO:0006382">
    <property type="term" value="P:adenosine to inosine editing"/>
    <property type="evidence" value="ECO:0007669"/>
    <property type="project" value="TreeGrafter"/>
</dbReference>
<dbReference type="GO" id="GO:0008251">
    <property type="term" value="F:tRNA-specific adenosine deaminase activity"/>
    <property type="evidence" value="ECO:0007669"/>
    <property type="project" value="TreeGrafter"/>
</dbReference>
<evidence type="ECO:0000259" key="3">
    <source>
        <dbReference type="PROSITE" id="PS50137"/>
    </source>
</evidence>
<dbReference type="SMART" id="SM00552">
    <property type="entry name" value="ADEAMc"/>
    <property type="match status" value="1"/>
</dbReference>
<feature type="region of interest" description="Disordered" evidence="2">
    <location>
        <begin position="147"/>
        <end position="175"/>
    </location>
</feature>
<sequence length="707" mass="81116">METDATCSGGSNVNLLENFIQNVRQENDNKRKIVETNYENNENEDINITMSQEEIDEIIARLRAIFSLDKSPIQVLHELFANNSNAVKIIDKGSIGQAHDPLHETWITIQNIGNFIGKAKSKQESKQKAAQNAISFFTRFLPLSTEKSKNKRKKKRNRNSDSASKSLDEYVQKNQTEKNEISLEEFLPNEIEFIPKQDSEIVEANNDEQSINITINIEPALKSYTLKFMQDADFSQLICEKVFEKWSDTINPINLNKLINKLISDERARLNFIQQDLWRYKEMAGFVLVSDIDKSVQVLCIGTGTKCLASENLSLDGNVVHDSHAEVMARRSLLQVLYDHLENLLANNLNDKPEFILEPSDSSGKRFRLKNHLKLHLFITSPPCGDARVFNFNENLKNNQVPKGVLRCKIEKGQGTVPMPTNYIATWDGILISTQRCTFMSCSDKIALWNVVGIQGSLLSLFLEPIYIESLVVSNLFRYTHLVRALHGRIDKEKMNSKLEKLPGYRLNECKVGFYDKLSFSSKDSTFSFIPSYSHNWYSHMEPKSSEQIFEDIEIIRCETGTNFFNDESSRLSKRNLLERFMNLITNYPDICQEIHLTEKPDDMNVEKLSISNCVDKNYHFVKHISRTYHQAKIGLFTTLKESNLRTWVPAPIDVDQFPILSSTLPQPPSSLSMQQQESEQNNDDSTTNNNNNDDNHLKDKEIITLE</sequence>
<feature type="domain" description="A to I editase" evidence="4">
    <location>
        <begin position="300"/>
        <end position="658"/>
    </location>
</feature>
<dbReference type="Gene3D" id="3.30.160.20">
    <property type="match status" value="1"/>
</dbReference>
<evidence type="ECO:0000313" key="7">
    <source>
        <dbReference type="Proteomes" id="UP000790347"/>
    </source>
</evidence>
<comment type="caution">
    <text evidence="6">The sequence shown here is derived from an EMBL/GenBank/DDBJ whole genome shotgun (WGS) entry which is preliminary data.</text>
</comment>
<dbReference type="GO" id="GO:0005730">
    <property type="term" value="C:nucleolus"/>
    <property type="evidence" value="ECO:0007669"/>
    <property type="project" value="TreeGrafter"/>
</dbReference>
<protein>
    <submittedName>
        <fullName evidence="6">Double-stranded RNA-specific editase B2</fullName>
    </submittedName>
</protein>
<dbReference type="AlphaFoldDB" id="A0A922I3D3"/>
<dbReference type="GO" id="GO:0003726">
    <property type="term" value="F:double-stranded RNA adenosine deaminase activity"/>
    <property type="evidence" value="ECO:0007669"/>
    <property type="project" value="TreeGrafter"/>
</dbReference>
<dbReference type="PANTHER" id="PTHR10910">
    <property type="entry name" value="EUKARYOTE SPECIFIC DSRNA BINDING PROTEIN"/>
    <property type="match status" value="1"/>
</dbReference>
<evidence type="ECO:0000256" key="2">
    <source>
        <dbReference type="SAM" id="MobiDB-lite"/>
    </source>
</evidence>
<dbReference type="EMBL" id="SDOV01000005">
    <property type="protein sequence ID" value="KAH7640386.1"/>
    <property type="molecule type" value="Genomic_DNA"/>
</dbReference>
<name>A0A922I3D3_DERFA</name>
<dbReference type="PROSITE" id="PS50137">
    <property type="entry name" value="DS_RBD"/>
    <property type="match status" value="1"/>
</dbReference>
<dbReference type="EMBL" id="ASGP02000002">
    <property type="protein sequence ID" value="KAH9521281.1"/>
    <property type="molecule type" value="Genomic_DNA"/>
</dbReference>
<dbReference type="Proteomes" id="UP000828236">
    <property type="component" value="Unassembled WGS sequence"/>
</dbReference>
<dbReference type="OrthoDB" id="10268011at2759"/>
<evidence type="ECO:0000259" key="4">
    <source>
        <dbReference type="PROSITE" id="PS50141"/>
    </source>
</evidence>
<reference evidence="6" key="1">
    <citation type="submission" date="2013-05" db="EMBL/GenBank/DDBJ databases">
        <authorList>
            <person name="Yim A.K.Y."/>
            <person name="Chan T.F."/>
            <person name="Ji K.M."/>
            <person name="Liu X.Y."/>
            <person name="Zhou J.W."/>
            <person name="Li R.Q."/>
            <person name="Yang K.Y."/>
            <person name="Li J."/>
            <person name="Li M."/>
            <person name="Law P.T.W."/>
            <person name="Wu Y.L."/>
            <person name="Cai Z.L."/>
            <person name="Qin H."/>
            <person name="Bao Y."/>
            <person name="Leung R.K.K."/>
            <person name="Ng P.K.S."/>
            <person name="Zou J."/>
            <person name="Zhong X.J."/>
            <person name="Ran P.X."/>
            <person name="Zhong N.S."/>
            <person name="Liu Z.G."/>
            <person name="Tsui S.K.W."/>
        </authorList>
    </citation>
    <scope>NUCLEOTIDE SEQUENCE</scope>
    <source>
        <strain evidence="6">Derf</strain>
        <tissue evidence="6">Whole organism</tissue>
    </source>
</reference>
<dbReference type="PROSITE" id="PS50141">
    <property type="entry name" value="A_DEAMIN_EDITASE"/>
    <property type="match status" value="1"/>
</dbReference>
<feature type="region of interest" description="Disordered" evidence="2">
    <location>
        <begin position="660"/>
        <end position="707"/>
    </location>
</feature>
<dbReference type="SUPFAM" id="SSF54768">
    <property type="entry name" value="dsRNA-binding domain-like"/>
    <property type="match status" value="1"/>
</dbReference>
<evidence type="ECO:0000256" key="1">
    <source>
        <dbReference type="PROSITE-ProRule" id="PRU00266"/>
    </source>
</evidence>
<dbReference type="GO" id="GO:0003725">
    <property type="term" value="F:double-stranded RNA binding"/>
    <property type="evidence" value="ECO:0007669"/>
    <property type="project" value="TreeGrafter"/>
</dbReference>
<feature type="domain" description="DRBM" evidence="3">
    <location>
        <begin position="71"/>
        <end position="139"/>
    </location>
</feature>
<dbReference type="PANTHER" id="PTHR10910:SF62">
    <property type="entry name" value="AT07585P-RELATED"/>
    <property type="match status" value="1"/>
</dbReference>
<feature type="compositionally biased region" description="Basic and acidic residues" evidence="2">
    <location>
        <begin position="694"/>
        <end position="707"/>
    </location>
</feature>
<proteinExistence type="predicted"/>
<dbReference type="Proteomes" id="UP000790347">
    <property type="component" value="Unassembled WGS sequence"/>
</dbReference>
<dbReference type="Pfam" id="PF00035">
    <property type="entry name" value="dsrm"/>
    <property type="match status" value="1"/>
</dbReference>
<reference evidence="6" key="4">
    <citation type="journal article" date="2022" name="Res Sq">
        <title>Comparative Genomics Reveals Insights into the Divergent Evolution of Astigmatic Mites and Household Pest Adaptations.</title>
        <authorList>
            <person name="Xiong Q."/>
            <person name="Wan A.T.-Y."/>
            <person name="Liu X.-Y."/>
            <person name="Fung C.S.-H."/>
            <person name="Xiao X."/>
            <person name="Malainual N."/>
            <person name="Hou J."/>
            <person name="Wang L."/>
            <person name="Wang M."/>
            <person name="Yang K."/>
            <person name="Cui Y."/>
            <person name="Leung E."/>
            <person name="Nong W."/>
            <person name="Shin S.-K."/>
            <person name="Au S."/>
            <person name="Jeong K.Y."/>
            <person name="Chew F.T."/>
            <person name="Hui J."/>
            <person name="Leung T.F."/>
            <person name="Tungtrongchitr A."/>
            <person name="Zhong N."/>
            <person name="Liu Z."/>
            <person name="Tsui S."/>
        </authorList>
    </citation>
    <scope>NUCLEOTIDE SEQUENCE</scope>
    <source>
        <strain evidence="6">Derf</strain>
        <tissue evidence="6">Whole organism</tissue>
    </source>
</reference>
<evidence type="ECO:0000313" key="5">
    <source>
        <dbReference type="EMBL" id="KAH7640386.1"/>
    </source>
</evidence>